<dbReference type="HOGENOM" id="CLU_1235318_0_0_1"/>
<dbReference type="GeneID" id="9670672"/>
<sequence length="224" mass="25095">MAPKRRLSSDDDAGGLPLQKRRITELLAALSDRGETNGSKVNHADLVEHHEPQANGTVNSSRHKRPAPDMEESSLPERNAKRPALNTTHGKSAEYESRLKIYQMLHECTHWDAFCYILNTAHELGDMTLALTLHDSPSAMRLKALKQLRPEWRERLIELVSDIEHEKELFDPRSLFPTVVTDSFLDFLSISNANMRGKAIVSKVLEGDMPHVGPCPCVPASDLT</sequence>
<feature type="compositionally biased region" description="Basic and acidic residues" evidence="1">
    <location>
        <begin position="42"/>
        <end position="52"/>
    </location>
</feature>
<feature type="region of interest" description="Disordered" evidence="1">
    <location>
        <begin position="1"/>
        <end position="20"/>
    </location>
</feature>
<keyword evidence="3" id="KW-1185">Reference proteome</keyword>
<accession>C7ZBK3</accession>
<dbReference type="InParanoid" id="C7ZBK3"/>
<reference evidence="2 3" key="1">
    <citation type="journal article" date="2009" name="PLoS Genet.">
        <title>The genome of Nectria haematococca: contribution of supernumerary chromosomes to gene expansion.</title>
        <authorList>
            <person name="Coleman J.J."/>
            <person name="Rounsley S.D."/>
            <person name="Rodriguez-Carres M."/>
            <person name="Kuo A."/>
            <person name="Wasmann C.C."/>
            <person name="Grimwood J."/>
            <person name="Schmutz J."/>
            <person name="Taga M."/>
            <person name="White G.J."/>
            <person name="Zhou S."/>
            <person name="Schwartz D.C."/>
            <person name="Freitag M."/>
            <person name="Ma L.J."/>
            <person name="Danchin E.G."/>
            <person name="Henrissat B."/>
            <person name="Coutinho P.M."/>
            <person name="Nelson D.R."/>
            <person name="Straney D."/>
            <person name="Napoli C.A."/>
            <person name="Barker B.M."/>
            <person name="Gribskov M."/>
            <person name="Rep M."/>
            <person name="Kroken S."/>
            <person name="Molnar I."/>
            <person name="Rensing C."/>
            <person name="Kennell J.C."/>
            <person name="Zamora J."/>
            <person name="Farman M.L."/>
            <person name="Selker E.U."/>
            <person name="Salamov A."/>
            <person name="Shapiro H."/>
            <person name="Pangilinan J."/>
            <person name="Lindquist E."/>
            <person name="Lamers C."/>
            <person name="Grigoriev I.V."/>
            <person name="Geiser D.M."/>
            <person name="Covert S.F."/>
            <person name="Temporini E."/>
            <person name="Vanetten H.D."/>
        </authorList>
    </citation>
    <scope>NUCLEOTIDE SEQUENCE [LARGE SCALE GENOMIC DNA]</scope>
    <source>
        <strain evidence="3">ATCC MYA-4622 / CBS 123669 / FGSC 9596 / NRRL 45880 / 77-13-4</strain>
    </source>
</reference>
<proteinExistence type="predicted"/>
<dbReference type="eggNOG" id="ENOG502RAMP">
    <property type="taxonomic scope" value="Eukaryota"/>
</dbReference>
<organism evidence="2 3">
    <name type="scientific">Fusarium vanettenii (strain ATCC MYA-4622 / CBS 123669 / FGSC 9596 / NRRL 45880 / 77-13-4)</name>
    <name type="common">Fusarium solani subsp. pisi</name>
    <dbReference type="NCBI Taxonomy" id="660122"/>
    <lineage>
        <taxon>Eukaryota</taxon>
        <taxon>Fungi</taxon>
        <taxon>Dikarya</taxon>
        <taxon>Ascomycota</taxon>
        <taxon>Pezizomycotina</taxon>
        <taxon>Sordariomycetes</taxon>
        <taxon>Hypocreomycetidae</taxon>
        <taxon>Hypocreales</taxon>
        <taxon>Nectriaceae</taxon>
        <taxon>Fusarium</taxon>
        <taxon>Fusarium solani species complex</taxon>
        <taxon>Fusarium vanettenii</taxon>
    </lineage>
</organism>
<name>C7ZBK3_FUSV7</name>
<evidence type="ECO:0000313" key="2">
    <source>
        <dbReference type="EMBL" id="EEU38583.1"/>
    </source>
</evidence>
<dbReference type="RefSeq" id="XP_003044296.1">
    <property type="nucleotide sequence ID" value="XM_003044250.1"/>
</dbReference>
<dbReference type="OrthoDB" id="5105815at2759"/>
<gene>
    <name evidence="2" type="ORF">NECHADRAFT_88456</name>
</gene>
<protein>
    <submittedName>
        <fullName evidence="2">Uncharacterized protein</fullName>
    </submittedName>
</protein>
<dbReference type="VEuPathDB" id="FungiDB:NECHADRAFT_88456"/>
<dbReference type="KEGG" id="nhe:NECHADRAFT_88456"/>
<dbReference type="Proteomes" id="UP000005206">
    <property type="component" value="Chromosome 14"/>
</dbReference>
<feature type="region of interest" description="Disordered" evidence="1">
    <location>
        <begin position="30"/>
        <end position="90"/>
    </location>
</feature>
<evidence type="ECO:0000313" key="3">
    <source>
        <dbReference type="Proteomes" id="UP000005206"/>
    </source>
</evidence>
<dbReference type="AlphaFoldDB" id="C7ZBK3"/>
<dbReference type="EMBL" id="GG698915">
    <property type="protein sequence ID" value="EEU38583.1"/>
    <property type="molecule type" value="Genomic_DNA"/>
</dbReference>
<evidence type="ECO:0000256" key="1">
    <source>
        <dbReference type="SAM" id="MobiDB-lite"/>
    </source>
</evidence>